<name>A0A6A9QIG8_ACIIN</name>
<reference evidence="2 3" key="1">
    <citation type="submission" date="2019-10" db="EMBL/GenBank/DDBJ databases">
        <title>Genome Sequences from Six Type Strain Members of the Archaeal Family Sulfolobaceae: Acidianus ambivalens, Acidianus infernus, Metallosphaera prunae, Stygiolobus azoricus, Sulfolobus metallicus, and Sulfurisphaera ohwakuensis.</title>
        <authorList>
            <person name="Counts J.A."/>
            <person name="Kelly R.M."/>
        </authorList>
    </citation>
    <scope>NUCLEOTIDE SEQUENCE [LARGE SCALE GENOMIC DNA]</scope>
    <source>
        <strain evidence="2 3">DSM 3191</strain>
    </source>
</reference>
<evidence type="ECO:0000256" key="1">
    <source>
        <dbReference type="SAM" id="Phobius"/>
    </source>
</evidence>
<keyword evidence="3" id="KW-1185">Reference proteome</keyword>
<keyword evidence="1" id="KW-1133">Transmembrane helix</keyword>
<feature type="transmembrane region" description="Helical" evidence="1">
    <location>
        <begin position="53"/>
        <end position="71"/>
    </location>
</feature>
<comment type="caution">
    <text evidence="2">The sequence shown here is derived from an EMBL/GenBank/DDBJ whole genome shotgun (WGS) entry which is preliminary data.</text>
</comment>
<keyword evidence="1" id="KW-0812">Transmembrane</keyword>
<protein>
    <submittedName>
        <fullName evidence="2">DUF3093 domain-containing protein</fullName>
    </submittedName>
</protein>
<feature type="transmembrane region" description="Helical" evidence="1">
    <location>
        <begin position="28"/>
        <end position="47"/>
    </location>
</feature>
<proteinExistence type="predicted"/>
<dbReference type="AlphaFoldDB" id="A0A6A9QIG8"/>
<dbReference type="Proteomes" id="UP000440125">
    <property type="component" value="Unassembled WGS sequence"/>
</dbReference>
<evidence type="ECO:0000313" key="2">
    <source>
        <dbReference type="EMBL" id="MUM65613.1"/>
    </source>
</evidence>
<evidence type="ECO:0000313" key="3">
    <source>
        <dbReference type="Proteomes" id="UP000440125"/>
    </source>
</evidence>
<dbReference type="EMBL" id="WFIY01000004">
    <property type="protein sequence ID" value="MUM65613.1"/>
    <property type="molecule type" value="Genomic_DNA"/>
</dbReference>
<sequence>MVLFMFSKFYLVKAPLAVRVHTKKGDKLFLYGQVIIWLIYVLINVGLFINKLLLFGTITLALGIILITLVIKSYSYLNVRITPERVEIGKWKISLDQVREIKVLRQNGPTADLIIVYEGGERTIEEVKNWKEVLETFQRYIV</sequence>
<keyword evidence="1" id="KW-0472">Membrane</keyword>
<accession>A0A6A9QIG8</accession>
<gene>
    <name evidence="2" type="ORF">D1867_10240</name>
</gene>
<organism evidence="2 3">
    <name type="scientific">Acidianus infernus</name>
    <dbReference type="NCBI Taxonomy" id="12915"/>
    <lineage>
        <taxon>Archaea</taxon>
        <taxon>Thermoproteota</taxon>
        <taxon>Thermoprotei</taxon>
        <taxon>Sulfolobales</taxon>
        <taxon>Sulfolobaceae</taxon>
        <taxon>Acidianus</taxon>
    </lineage>
</organism>